<dbReference type="Proteomes" id="UP000078544">
    <property type="component" value="Unassembled WGS sequence"/>
</dbReference>
<evidence type="ECO:0000313" key="3">
    <source>
        <dbReference type="Proteomes" id="UP000078544"/>
    </source>
</evidence>
<accession>A0A166UFI1</accession>
<reference evidence="2 3" key="1">
    <citation type="journal article" date="2016" name="Genome Biol. Evol.">
        <title>Divergent and convergent evolution of fungal pathogenicity.</title>
        <authorList>
            <person name="Shang Y."/>
            <person name="Xiao G."/>
            <person name="Zheng P."/>
            <person name="Cen K."/>
            <person name="Zhan S."/>
            <person name="Wang C."/>
        </authorList>
    </citation>
    <scope>NUCLEOTIDE SEQUENCE [LARGE SCALE GENOMIC DNA]</scope>
    <source>
        <strain evidence="2 3">RCEF 2490</strain>
    </source>
</reference>
<evidence type="ECO:0000313" key="2">
    <source>
        <dbReference type="EMBL" id="OAA32441.1"/>
    </source>
</evidence>
<dbReference type="OrthoDB" id="5286775at2759"/>
<comment type="caution">
    <text evidence="2">The sequence shown here is derived from an EMBL/GenBank/DDBJ whole genome shotgun (WGS) entry which is preliminary data.</text>
</comment>
<gene>
    <name evidence="2" type="ORF">AAL_01773</name>
</gene>
<name>A0A166UFI1_9HYPO</name>
<proteinExistence type="predicted"/>
<evidence type="ECO:0000256" key="1">
    <source>
        <dbReference type="SAM" id="MobiDB-lite"/>
    </source>
</evidence>
<protein>
    <submittedName>
        <fullName evidence="2">Uncharacterized protein</fullName>
    </submittedName>
</protein>
<dbReference type="EMBL" id="AZGY01000002">
    <property type="protein sequence ID" value="OAA32441.1"/>
    <property type="molecule type" value="Genomic_DNA"/>
</dbReference>
<feature type="compositionally biased region" description="Basic and acidic residues" evidence="1">
    <location>
        <begin position="225"/>
        <end position="234"/>
    </location>
</feature>
<feature type="region of interest" description="Disordered" evidence="1">
    <location>
        <begin position="215"/>
        <end position="254"/>
    </location>
</feature>
<feature type="compositionally biased region" description="Acidic residues" evidence="1">
    <location>
        <begin position="235"/>
        <end position="244"/>
    </location>
</feature>
<sequence length="334" mass="36896">MKIKREDDADQDQKPRIGIVADVSASARRALELEKQRYPGASAWAPDEEHLFKTLFQRAERPLLPAHWDVDLRGIPVQDSIFAAEGADADAAAGGAVVYSRSGKDYQATAALLRLIDLTSSVRATVQSGQRHKAPRVILAALQRYVRWAAWDAGHAGRRIVPNMLVAAAAAAAAGLREDHHHHHYAAAEEEEAAITAGMERRMRALARRQRDFFASSPHGTAQQEQHRRQHQQEQEQEQEQEEQKEEKKGGGCRSQPQLPVVYGLFVLNCSVVLLSVDSAKGDDAYVSFHVAMDLEDRHQSVWNALTVAVAVCLARNQLVRVVDAFEELPAAAS</sequence>
<dbReference type="AlphaFoldDB" id="A0A166UFI1"/>
<keyword evidence="3" id="KW-1185">Reference proteome</keyword>
<organism evidence="2 3">
    <name type="scientific">Moelleriella libera RCEF 2490</name>
    <dbReference type="NCBI Taxonomy" id="1081109"/>
    <lineage>
        <taxon>Eukaryota</taxon>
        <taxon>Fungi</taxon>
        <taxon>Dikarya</taxon>
        <taxon>Ascomycota</taxon>
        <taxon>Pezizomycotina</taxon>
        <taxon>Sordariomycetes</taxon>
        <taxon>Hypocreomycetidae</taxon>
        <taxon>Hypocreales</taxon>
        <taxon>Clavicipitaceae</taxon>
        <taxon>Moelleriella</taxon>
    </lineage>
</organism>